<dbReference type="PROSITE" id="PS50928">
    <property type="entry name" value="ABC_TM1"/>
    <property type="match status" value="1"/>
</dbReference>
<protein>
    <submittedName>
        <fullName evidence="9">Peptide/nickel transport system permease protein</fullName>
    </submittedName>
</protein>
<keyword evidence="5 7" id="KW-1133">Transmembrane helix</keyword>
<dbReference type="Pfam" id="PF12911">
    <property type="entry name" value="OppC_N"/>
    <property type="match status" value="1"/>
</dbReference>
<keyword evidence="2 7" id="KW-0813">Transport</keyword>
<accession>A0A1H6CLV7</accession>
<keyword evidence="3" id="KW-1003">Cell membrane</keyword>
<dbReference type="Pfam" id="PF00528">
    <property type="entry name" value="BPD_transp_1"/>
    <property type="match status" value="1"/>
</dbReference>
<evidence type="ECO:0000256" key="1">
    <source>
        <dbReference type="ARBA" id="ARBA00004651"/>
    </source>
</evidence>
<evidence type="ECO:0000313" key="9">
    <source>
        <dbReference type="EMBL" id="SEG73974.1"/>
    </source>
</evidence>
<evidence type="ECO:0000256" key="3">
    <source>
        <dbReference type="ARBA" id="ARBA00022475"/>
    </source>
</evidence>
<dbReference type="GO" id="GO:0055085">
    <property type="term" value="P:transmembrane transport"/>
    <property type="evidence" value="ECO:0007669"/>
    <property type="project" value="InterPro"/>
</dbReference>
<dbReference type="InterPro" id="IPR025966">
    <property type="entry name" value="OppC_N"/>
</dbReference>
<evidence type="ECO:0000256" key="5">
    <source>
        <dbReference type="ARBA" id="ARBA00022989"/>
    </source>
</evidence>
<feature type="transmembrane region" description="Helical" evidence="7">
    <location>
        <begin position="99"/>
        <end position="125"/>
    </location>
</feature>
<dbReference type="CDD" id="cd06261">
    <property type="entry name" value="TM_PBP2"/>
    <property type="match status" value="1"/>
</dbReference>
<sequence>MAGQTIMSAITVPTADPARRSLPARIARFARRNPTMLLGGAILLFFVSVAIFAPLLSGDPMLKAPTRRLLPPSAQFWFGTDHLGQDVFARTVHGARVSLIVGLSVATISILIGLLIGLMAGYYRWVDAVVMRLMDGLMAIPAILLAIALVALNQGSIGVVVAAIAIPELPRVVRLVRSIVLSVRELPFVEAAVSCGARTPRILLLHLMPSTIAPLIVQATYICASAILVEASLSFLGAGVPPEIPSWGNMIASSRLYLARAPWTIFCPAIALALVVLAVNLLGDGLRDKLDPRLSRRM</sequence>
<dbReference type="PANTHER" id="PTHR43386">
    <property type="entry name" value="OLIGOPEPTIDE TRANSPORT SYSTEM PERMEASE PROTEIN APPC"/>
    <property type="match status" value="1"/>
</dbReference>
<dbReference type="InterPro" id="IPR050366">
    <property type="entry name" value="BP-dependent_transpt_permease"/>
</dbReference>
<dbReference type="EMBL" id="FNUY01000011">
    <property type="protein sequence ID" value="SEG73974.1"/>
    <property type="molecule type" value="Genomic_DNA"/>
</dbReference>
<comment type="subcellular location">
    <subcellularLocation>
        <location evidence="1 7">Cell membrane</location>
        <topology evidence="1 7">Multi-pass membrane protein</topology>
    </subcellularLocation>
</comment>
<dbReference type="GO" id="GO:0005886">
    <property type="term" value="C:plasma membrane"/>
    <property type="evidence" value="ECO:0007669"/>
    <property type="project" value="UniProtKB-SubCell"/>
</dbReference>
<evidence type="ECO:0000256" key="7">
    <source>
        <dbReference type="RuleBase" id="RU363032"/>
    </source>
</evidence>
<evidence type="ECO:0000256" key="2">
    <source>
        <dbReference type="ARBA" id="ARBA00022448"/>
    </source>
</evidence>
<feature type="transmembrane region" description="Helical" evidence="7">
    <location>
        <begin position="137"/>
        <end position="166"/>
    </location>
</feature>
<dbReference type="SUPFAM" id="SSF161098">
    <property type="entry name" value="MetI-like"/>
    <property type="match status" value="1"/>
</dbReference>
<dbReference type="AlphaFoldDB" id="A0A1H6CLV7"/>
<evidence type="ECO:0000259" key="8">
    <source>
        <dbReference type="PROSITE" id="PS50928"/>
    </source>
</evidence>
<dbReference type="PANTHER" id="PTHR43386:SF6">
    <property type="entry name" value="ABC TRANSPORTER PERMEASE PROTEIN"/>
    <property type="match status" value="1"/>
</dbReference>
<dbReference type="Proteomes" id="UP000236743">
    <property type="component" value="Unassembled WGS sequence"/>
</dbReference>
<feature type="transmembrane region" description="Helical" evidence="7">
    <location>
        <begin position="261"/>
        <end position="283"/>
    </location>
</feature>
<name>A0A1H6CLV7_9HYPH</name>
<keyword evidence="10" id="KW-1185">Reference proteome</keyword>
<evidence type="ECO:0000256" key="6">
    <source>
        <dbReference type="ARBA" id="ARBA00023136"/>
    </source>
</evidence>
<feature type="domain" description="ABC transmembrane type-1" evidence="8">
    <location>
        <begin position="99"/>
        <end position="283"/>
    </location>
</feature>
<feature type="transmembrane region" description="Helical" evidence="7">
    <location>
        <begin position="35"/>
        <end position="56"/>
    </location>
</feature>
<evidence type="ECO:0000256" key="4">
    <source>
        <dbReference type="ARBA" id="ARBA00022692"/>
    </source>
</evidence>
<dbReference type="InterPro" id="IPR035906">
    <property type="entry name" value="MetI-like_sf"/>
</dbReference>
<evidence type="ECO:0000313" key="10">
    <source>
        <dbReference type="Proteomes" id="UP000236743"/>
    </source>
</evidence>
<comment type="similarity">
    <text evidence="7">Belongs to the binding-protein-dependent transport system permease family.</text>
</comment>
<organism evidence="9 10">
    <name type="scientific">Bosea lathyri</name>
    <dbReference type="NCBI Taxonomy" id="1036778"/>
    <lineage>
        <taxon>Bacteria</taxon>
        <taxon>Pseudomonadati</taxon>
        <taxon>Pseudomonadota</taxon>
        <taxon>Alphaproteobacteria</taxon>
        <taxon>Hyphomicrobiales</taxon>
        <taxon>Boseaceae</taxon>
        <taxon>Bosea</taxon>
    </lineage>
</organism>
<dbReference type="InterPro" id="IPR000515">
    <property type="entry name" value="MetI-like"/>
</dbReference>
<keyword evidence="4 7" id="KW-0812">Transmembrane</keyword>
<gene>
    <name evidence="9" type="ORF">SAMN04488115_11139</name>
</gene>
<keyword evidence="6 7" id="KW-0472">Membrane</keyword>
<proteinExistence type="inferred from homology"/>
<dbReference type="Gene3D" id="1.10.3720.10">
    <property type="entry name" value="MetI-like"/>
    <property type="match status" value="1"/>
</dbReference>
<reference evidence="9 10" key="1">
    <citation type="submission" date="2016-10" db="EMBL/GenBank/DDBJ databases">
        <authorList>
            <person name="de Groot N.N."/>
        </authorList>
    </citation>
    <scope>NUCLEOTIDE SEQUENCE [LARGE SCALE GENOMIC DNA]</scope>
    <source>
        <strain evidence="9 10">DSM 26656</strain>
    </source>
</reference>